<evidence type="ECO:0000259" key="1">
    <source>
        <dbReference type="Pfam" id="PF07883"/>
    </source>
</evidence>
<dbReference type="CDD" id="cd02219">
    <property type="entry name" value="cupin_YjlB-like"/>
    <property type="match status" value="1"/>
</dbReference>
<evidence type="ECO:0000313" key="2">
    <source>
        <dbReference type="EMBL" id="GGA32972.1"/>
    </source>
</evidence>
<protein>
    <recommendedName>
        <fullName evidence="1">Cupin type-2 domain-containing protein</fullName>
    </recommendedName>
</protein>
<dbReference type="InterPro" id="IPR014710">
    <property type="entry name" value="RmlC-like_jellyroll"/>
</dbReference>
<feature type="domain" description="Cupin type-2" evidence="1">
    <location>
        <begin position="60"/>
        <end position="110"/>
    </location>
</feature>
<dbReference type="InterPro" id="IPR011051">
    <property type="entry name" value="RmlC_Cupin_sf"/>
</dbReference>
<dbReference type="EMBL" id="BMHF01000005">
    <property type="protein sequence ID" value="GGA32972.1"/>
    <property type="molecule type" value="Genomic_DNA"/>
</dbReference>
<dbReference type="InterPro" id="IPR014500">
    <property type="entry name" value="UCP019307_cupin"/>
</dbReference>
<organism evidence="2 3">
    <name type="scientific">Paenibacillus physcomitrellae</name>
    <dbReference type="NCBI Taxonomy" id="1619311"/>
    <lineage>
        <taxon>Bacteria</taxon>
        <taxon>Bacillati</taxon>
        <taxon>Bacillota</taxon>
        <taxon>Bacilli</taxon>
        <taxon>Bacillales</taxon>
        <taxon>Paenibacillaceae</taxon>
        <taxon>Paenibacillus</taxon>
    </lineage>
</organism>
<dbReference type="Gene3D" id="2.60.120.10">
    <property type="entry name" value="Jelly Rolls"/>
    <property type="match status" value="1"/>
</dbReference>
<dbReference type="PANTHER" id="PTHR36448">
    <property type="entry name" value="BLR7373 PROTEIN"/>
    <property type="match status" value="1"/>
</dbReference>
<keyword evidence="3" id="KW-1185">Reference proteome</keyword>
<evidence type="ECO:0000313" key="3">
    <source>
        <dbReference type="Proteomes" id="UP000609323"/>
    </source>
</evidence>
<proteinExistence type="predicted"/>
<dbReference type="Pfam" id="PF07883">
    <property type="entry name" value="Cupin_2"/>
    <property type="match status" value="1"/>
</dbReference>
<comment type="caution">
    <text evidence="2">The sequence shown here is derived from an EMBL/GenBank/DDBJ whole genome shotgun (WGS) entry which is preliminary data.</text>
</comment>
<reference evidence="3" key="1">
    <citation type="journal article" date="2019" name="Int. J. Syst. Evol. Microbiol.">
        <title>The Global Catalogue of Microorganisms (GCM) 10K type strain sequencing project: providing services to taxonomists for standard genome sequencing and annotation.</title>
        <authorList>
            <consortium name="The Broad Institute Genomics Platform"/>
            <consortium name="The Broad Institute Genome Sequencing Center for Infectious Disease"/>
            <person name="Wu L."/>
            <person name="Ma J."/>
        </authorList>
    </citation>
    <scope>NUCLEOTIDE SEQUENCE [LARGE SCALE GENOMIC DNA]</scope>
    <source>
        <strain evidence="3">CGMCC 1.15044</strain>
    </source>
</reference>
<dbReference type="PANTHER" id="PTHR36448:SF2">
    <property type="entry name" value="CUPIN TYPE-1 DOMAIN-CONTAINING PROTEIN"/>
    <property type="match status" value="1"/>
</dbReference>
<accession>A0ABQ1G0F3</accession>
<dbReference type="InterPro" id="IPR047121">
    <property type="entry name" value="YjiB-like"/>
</dbReference>
<dbReference type="SUPFAM" id="SSF51182">
    <property type="entry name" value="RmlC-like cupins"/>
    <property type="match status" value="1"/>
</dbReference>
<dbReference type="Proteomes" id="UP000609323">
    <property type="component" value="Unassembled WGS sequence"/>
</dbReference>
<dbReference type="InterPro" id="IPR013096">
    <property type="entry name" value="Cupin_2"/>
</dbReference>
<sequence length="174" mass="19305">MPEAELKKLFFEDDGIIPNHPHLPVLLYTGAMESNPRGAEALFNKHNWRGSWTNGVFDYHHYHSNTHEVLGVISGSALLQIGGEQGEQLELHAGDVIVLPAGTGHKKISASPDFKVTGAYPHGVEYNTRTGKPNDRPYALEEISRVPVPDIDPVYGKHGPLTRIWLMHTQANQE</sequence>
<gene>
    <name evidence="2" type="primary">yjlB</name>
    <name evidence="2" type="ORF">GCM10010917_17600</name>
</gene>
<dbReference type="RefSeq" id="WP_094094999.1">
    <property type="nucleotide sequence ID" value="NZ_BMHF01000005.1"/>
</dbReference>
<name>A0ABQ1G0F3_9BACL</name>
<dbReference type="PIRSF" id="PIRSF019307">
    <property type="entry name" value="UCP019307"/>
    <property type="match status" value="1"/>
</dbReference>